<evidence type="ECO:0000313" key="4">
    <source>
        <dbReference type="Proteomes" id="UP001155128"/>
    </source>
</evidence>
<dbReference type="EMBL" id="JAMSHT010000001">
    <property type="protein sequence ID" value="MCM8556498.1"/>
    <property type="molecule type" value="Genomic_DNA"/>
</dbReference>
<comment type="caution">
    <text evidence="3">The sequence shown here is derived from an EMBL/GenBank/DDBJ whole genome shotgun (WGS) entry which is preliminary data.</text>
</comment>
<dbReference type="RefSeq" id="WP_252111753.1">
    <property type="nucleotide sequence ID" value="NZ_JAMSHT010000001.1"/>
</dbReference>
<evidence type="ECO:0000313" key="3">
    <source>
        <dbReference type="EMBL" id="MCM8556498.1"/>
    </source>
</evidence>
<reference evidence="3" key="1">
    <citation type="submission" date="2022-06" db="EMBL/GenBank/DDBJ databases">
        <title>Sphingomicrobium sedimins sp. nov., a marine bacterium isolated from tidal flat.</title>
        <authorList>
            <person name="Kim C.-H."/>
            <person name="Yoo Y."/>
            <person name="Kim J.-J."/>
        </authorList>
    </citation>
    <scope>NUCLEOTIDE SEQUENCE</scope>
    <source>
        <strain evidence="3">GRR-S6-50</strain>
    </source>
</reference>
<accession>A0A9X2EEE7</accession>
<feature type="transmembrane region" description="Helical" evidence="2">
    <location>
        <begin position="12"/>
        <end position="31"/>
    </location>
</feature>
<sequence length="73" mass="8248">MTYIPAAVAAPLNLVTLGLVLLVLIAAYLFFLRKKSNRHPMDTPEGKAAMEQHRRDAEAERRAEGRETLDQRD</sequence>
<dbReference type="Proteomes" id="UP001155128">
    <property type="component" value="Unassembled WGS sequence"/>
</dbReference>
<keyword evidence="2" id="KW-1133">Transmembrane helix</keyword>
<protein>
    <submittedName>
        <fullName evidence="3">Uncharacterized protein</fullName>
    </submittedName>
</protein>
<keyword evidence="4" id="KW-1185">Reference proteome</keyword>
<name>A0A9X2EEE7_9SPHN</name>
<feature type="compositionally biased region" description="Basic and acidic residues" evidence="1">
    <location>
        <begin position="39"/>
        <end position="73"/>
    </location>
</feature>
<proteinExistence type="predicted"/>
<keyword evidence="2" id="KW-0812">Transmembrane</keyword>
<evidence type="ECO:0000256" key="1">
    <source>
        <dbReference type="SAM" id="MobiDB-lite"/>
    </source>
</evidence>
<organism evidence="3 4">
    <name type="scientific">Sphingomicrobium sediminis</name>
    <dbReference type="NCBI Taxonomy" id="2950949"/>
    <lineage>
        <taxon>Bacteria</taxon>
        <taxon>Pseudomonadati</taxon>
        <taxon>Pseudomonadota</taxon>
        <taxon>Alphaproteobacteria</taxon>
        <taxon>Sphingomonadales</taxon>
        <taxon>Sphingomonadaceae</taxon>
        <taxon>Sphingomicrobium</taxon>
    </lineage>
</organism>
<evidence type="ECO:0000256" key="2">
    <source>
        <dbReference type="SAM" id="Phobius"/>
    </source>
</evidence>
<keyword evidence="2" id="KW-0472">Membrane</keyword>
<dbReference type="AlphaFoldDB" id="A0A9X2EEE7"/>
<gene>
    <name evidence="3" type="ORF">NDO55_01525</name>
</gene>
<feature type="region of interest" description="Disordered" evidence="1">
    <location>
        <begin position="38"/>
        <end position="73"/>
    </location>
</feature>